<dbReference type="GO" id="GO:0051607">
    <property type="term" value="P:defense response to virus"/>
    <property type="evidence" value="ECO:0007669"/>
    <property type="project" value="UniProtKB-KW"/>
</dbReference>
<reference evidence="4" key="1">
    <citation type="journal article" date="2015" name="PeerJ">
        <title>First genomic representation of candidate bacterial phylum KSB3 points to enhanced environmental sensing as a trigger of wastewater bulking.</title>
        <authorList>
            <person name="Sekiguchi Y."/>
            <person name="Ohashi A."/>
            <person name="Parks D.H."/>
            <person name="Yamauchi T."/>
            <person name="Tyson G.W."/>
            <person name="Hugenholtz P."/>
        </authorList>
    </citation>
    <scope>NUCLEOTIDE SEQUENCE [LARGE SCALE GENOMIC DNA]</scope>
</reference>
<evidence type="ECO:0000313" key="5">
    <source>
        <dbReference type="Proteomes" id="UP000030661"/>
    </source>
</evidence>
<organism evidence="4">
    <name type="scientific">Vecturithrix granuli</name>
    <dbReference type="NCBI Taxonomy" id="1499967"/>
    <lineage>
        <taxon>Bacteria</taxon>
        <taxon>Candidatus Moduliflexota</taxon>
        <taxon>Candidatus Vecturitrichia</taxon>
        <taxon>Candidatus Vecturitrichales</taxon>
        <taxon>Candidatus Vecturitrichaceae</taxon>
        <taxon>Candidatus Vecturithrix</taxon>
    </lineage>
</organism>
<dbReference type="NCBIfam" id="TIGR02577">
    <property type="entry name" value="cas_TM1794_Cmr2"/>
    <property type="match status" value="1"/>
</dbReference>
<dbReference type="Gene3D" id="3.30.70.2220">
    <property type="entry name" value="CRISPR-Cas system, Cmr2 subunit, D1 domain, cysteine cluster"/>
    <property type="match status" value="1"/>
</dbReference>
<keyword evidence="2" id="KW-0051">Antiviral defense</keyword>
<keyword evidence="1" id="KW-0547">Nucleotide-binding</keyword>
<dbReference type="Gene3D" id="3.30.70.270">
    <property type="match status" value="1"/>
</dbReference>
<dbReference type="Pfam" id="PF22335">
    <property type="entry name" value="Cas10-Cmr2_palm2"/>
    <property type="match status" value="1"/>
</dbReference>
<dbReference type="Proteomes" id="UP000030661">
    <property type="component" value="Unassembled WGS sequence"/>
</dbReference>
<feature type="domain" description="GGDEF" evidence="3">
    <location>
        <begin position="335"/>
        <end position="482"/>
    </location>
</feature>
<dbReference type="InterPro" id="IPR024615">
    <property type="entry name" value="CRISPR-assoc_Cmr2_N"/>
</dbReference>
<accession>A0A081CAK5</accession>
<proteinExistence type="predicted"/>
<dbReference type="AlphaFoldDB" id="A0A081CAK5"/>
<dbReference type="InterPro" id="IPR054767">
    <property type="entry name" value="Cas10-Cmr2_palm2"/>
</dbReference>
<dbReference type="PROSITE" id="PS50887">
    <property type="entry name" value="GGDEF"/>
    <property type="match status" value="1"/>
</dbReference>
<dbReference type="eggNOG" id="COG1353">
    <property type="taxonomic scope" value="Bacteria"/>
</dbReference>
<dbReference type="InterPro" id="IPR013407">
    <property type="entry name" value="CRISPR-assoc_prot_Cmr2"/>
</dbReference>
<name>A0A081CAK5_VECG1</name>
<evidence type="ECO:0000259" key="3">
    <source>
        <dbReference type="PROSITE" id="PS50887"/>
    </source>
</evidence>
<dbReference type="InterPro" id="IPR038242">
    <property type="entry name" value="Cmr2_N"/>
</dbReference>
<dbReference type="InterPro" id="IPR000160">
    <property type="entry name" value="GGDEF_dom"/>
</dbReference>
<evidence type="ECO:0000256" key="2">
    <source>
        <dbReference type="ARBA" id="ARBA00023118"/>
    </source>
</evidence>
<sequence>MKKTYLMLFSISPVQAYIEQARKTQDLYAGSFILSHLCQIAIKESKISEEQLIFPKFDQNEPPQSLSNRFLACVERDIPEGQDEADILKAYGHSIQSAVKKTFKAIAESAMLDSSVNYREQVANYLTIHWAFLPFEEGQYAKTYEELEQLLGAIKHVRAFAQLPETGRKCAICGERNVKFYRKNENDDRIEKGTQSNILKQRKLFTNDVHVVGYKHNREFSPKILQPGEGLCAVCFMKRGAETYFAALPEENRVEYNPDFPSTPDIALLDALYDAHVDRSVWQGKKYEGHVIFDLQEQNEDAVRKKYADELSDNVLENSIAIANELDTEKVQPSPYYALLCFDGDSMGKWLSGVYLKDSQRKNLKDFHQALSAKLMGFAKQVRKYFKDHPHYGHVIYTGGDDFLGFVSLNSLLTVMRHLRAEFDKLDVSDFAEPDKKLTFSAGAVIAHITTPLSEVVKWARDMEKAAKKIDDNKDAFALAVLKRSGEIQQTVFKWREGETWIPDVFDEIIKQIRNEKFSGTFLQNLDKEFRRLLDHRDNWKPDHINVNHFDTEARRLITRSYQGPADAKKETVVTMEHMLNQLRVGSKRSVENLLFAFGIIDFLTRKGAICKSSK</sequence>
<protein>
    <submittedName>
        <fullName evidence="4">CRISPR-associated protein, Crm2 family</fullName>
    </submittedName>
</protein>
<gene>
    <name evidence="4" type="ORF">U27_01511</name>
</gene>
<evidence type="ECO:0000313" key="4">
    <source>
        <dbReference type="EMBL" id="GAK61610.1"/>
    </source>
</evidence>
<dbReference type="STRING" id="1499967.U27_01511"/>
<dbReference type="InterPro" id="IPR043128">
    <property type="entry name" value="Rev_trsase/Diguanyl_cyclase"/>
</dbReference>
<dbReference type="EMBL" id="DF820481">
    <property type="protein sequence ID" value="GAK61610.1"/>
    <property type="molecule type" value="Genomic_DNA"/>
</dbReference>
<dbReference type="GO" id="GO:0000166">
    <property type="term" value="F:nucleotide binding"/>
    <property type="evidence" value="ECO:0007669"/>
    <property type="project" value="UniProtKB-KW"/>
</dbReference>
<dbReference type="Pfam" id="PF12469">
    <property type="entry name" value="Cmr2_N"/>
    <property type="match status" value="1"/>
</dbReference>
<evidence type="ECO:0000256" key="1">
    <source>
        <dbReference type="ARBA" id="ARBA00022741"/>
    </source>
</evidence>
<dbReference type="HOGENOM" id="CLU_012640_1_0_0"/>
<keyword evidence="5" id="KW-1185">Reference proteome</keyword>